<feature type="transmembrane region" description="Helical" evidence="6">
    <location>
        <begin position="78"/>
        <end position="97"/>
    </location>
</feature>
<evidence type="ECO:0000313" key="9">
    <source>
        <dbReference type="EMBL" id="MBI6650270.1"/>
    </source>
</evidence>
<organism evidence="8 11">
    <name type="scientific">Pseudomonas veronii</name>
    <dbReference type="NCBI Taxonomy" id="76761"/>
    <lineage>
        <taxon>Bacteria</taxon>
        <taxon>Pseudomonadati</taxon>
        <taxon>Pseudomonadota</taxon>
        <taxon>Gammaproteobacteria</taxon>
        <taxon>Pseudomonadales</taxon>
        <taxon>Pseudomonadaceae</taxon>
        <taxon>Pseudomonas</taxon>
    </lineage>
</organism>
<evidence type="ECO:0000256" key="5">
    <source>
        <dbReference type="ARBA" id="ARBA00023136"/>
    </source>
</evidence>
<dbReference type="InterPro" id="IPR051401">
    <property type="entry name" value="GtrA_CellWall_Glycosyl"/>
</dbReference>
<feature type="transmembrane region" description="Helical" evidence="6">
    <location>
        <begin position="103"/>
        <end position="121"/>
    </location>
</feature>
<dbReference type="GeneID" id="61828717"/>
<evidence type="ECO:0000313" key="13">
    <source>
        <dbReference type="Proteomes" id="UP000614123"/>
    </source>
</evidence>
<dbReference type="EMBL" id="JAEILD010000071">
    <property type="protein sequence ID" value="MBI6650270.1"/>
    <property type="molecule type" value="Genomic_DNA"/>
</dbReference>
<reference evidence="10 12" key="2">
    <citation type="journal article" date="2020" name="Front. Microbiol.">
        <title>Genetic Organization of the aprX-lipA2 Operon Affects the Proteolytic Potential of Pseudomonas Species in Milk.</title>
        <authorList>
            <person name="Maier C."/>
            <person name="Huptas C."/>
            <person name="von Neubeck M."/>
            <person name="Scherer S."/>
            <person name="Wenning M."/>
            <person name="Lucking G."/>
        </authorList>
    </citation>
    <scope>NUCLEOTIDE SEQUENCE [LARGE SCALE GENOMIC DNA]</scope>
    <source>
        <strain evidence="10 12">WS 4671</strain>
    </source>
</reference>
<dbReference type="PANTHER" id="PTHR38459:SF1">
    <property type="entry name" value="PROPHAGE BACTOPRENOL-LINKED GLUCOSE TRANSLOCASE HOMOLOG"/>
    <property type="match status" value="1"/>
</dbReference>
<dbReference type="Pfam" id="PF04138">
    <property type="entry name" value="GtrA_DPMS_TM"/>
    <property type="match status" value="1"/>
</dbReference>
<feature type="transmembrane region" description="Helical" evidence="6">
    <location>
        <begin position="41"/>
        <end position="58"/>
    </location>
</feature>
<dbReference type="GO" id="GO:0005886">
    <property type="term" value="C:plasma membrane"/>
    <property type="evidence" value="ECO:0007669"/>
    <property type="project" value="TreeGrafter"/>
</dbReference>
<dbReference type="PANTHER" id="PTHR38459">
    <property type="entry name" value="PROPHAGE BACTOPRENOL-LINKED GLUCOSE TRANSLOCASE HOMOLOG"/>
    <property type="match status" value="1"/>
</dbReference>
<evidence type="ECO:0000256" key="2">
    <source>
        <dbReference type="ARBA" id="ARBA00009399"/>
    </source>
</evidence>
<dbReference type="Proteomes" id="UP000552560">
    <property type="component" value="Unassembled WGS sequence"/>
</dbReference>
<feature type="transmembrane region" description="Helical" evidence="6">
    <location>
        <begin position="12"/>
        <end position="35"/>
    </location>
</feature>
<keyword evidence="5 6" id="KW-0472">Membrane</keyword>
<evidence type="ECO:0000256" key="3">
    <source>
        <dbReference type="ARBA" id="ARBA00022692"/>
    </source>
</evidence>
<reference evidence="8 11" key="1">
    <citation type="submission" date="2019-09" db="EMBL/GenBank/DDBJ databases">
        <title>Genomic sequencing of 4 copper resistant soil isolates.</title>
        <authorList>
            <person name="Havryliuk O."/>
        </authorList>
    </citation>
    <scope>NUCLEOTIDE SEQUENCE [LARGE SCALE GENOMIC DNA]</scope>
    <source>
        <strain evidence="8 11">UKR4</strain>
    </source>
</reference>
<comment type="caution">
    <text evidence="8">The sequence shown here is derived from an EMBL/GenBank/DDBJ whole genome shotgun (WGS) entry which is preliminary data.</text>
</comment>
<evidence type="ECO:0000256" key="4">
    <source>
        <dbReference type="ARBA" id="ARBA00022989"/>
    </source>
</evidence>
<dbReference type="InterPro" id="IPR007267">
    <property type="entry name" value="GtrA_DPMS_TM"/>
</dbReference>
<evidence type="ECO:0000313" key="8">
    <source>
        <dbReference type="EMBL" id="KAA6170056.1"/>
    </source>
</evidence>
<evidence type="ECO:0000313" key="10">
    <source>
        <dbReference type="EMBL" id="NMY01025.1"/>
    </source>
</evidence>
<dbReference type="AlphaFoldDB" id="A0A0R2ZN94"/>
<gene>
    <name evidence="8" type="ORF">F3K53_28540</name>
    <name evidence="10" type="ORF">HBO43_31080</name>
    <name evidence="9" type="ORF">YA0849_14810</name>
</gene>
<keyword evidence="3 6" id="KW-0812">Transmembrane</keyword>
<accession>A0A0R2ZN94</accession>
<feature type="domain" description="GtrA/DPMS transmembrane" evidence="7">
    <location>
        <begin position="14"/>
        <end position="127"/>
    </location>
</feature>
<proteinExistence type="inferred from homology"/>
<dbReference type="GO" id="GO:0000271">
    <property type="term" value="P:polysaccharide biosynthetic process"/>
    <property type="evidence" value="ECO:0007669"/>
    <property type="project" value="InterPro"/>
</dbReference>
<evidence type="ECO:0000256" key="6">
    <source>
        <dbReference type="SAM" id="Phobius"/>
    </source>
</evidence>
<comment type="subcellular location">
    <subcellularLocation>
        <location evidence="1">Membrane</location>
        <topology evidence="1">Multi-pass membrane protein</topology>
    </subcellularLocation>
</comment>
<dbReference type="Proteomes" id="UP000614123">
    <property type="component" value="Unassembled WGS sequence"/>
</dbReference>
<dbReference type="EMBL" id="VWXT01000594">
    <property type="protein sequence ID" value="KAA6170056.1"/>
    <property type="molecule type" value="Genomic_DNA"/>
</dbReference>
<evidence type="ECO:0000259" key="7">
    <source>
        <dbReference type="Pfam" id="PF04138"/>
    </source>
</evidence>
<evidence type="ECO:0000313" key="12">
    <source>
        <dbReference type="Proteomes" id="UP000552560"/>
    </source>
</evidence>
<dbReference type="RefSeq" id="WP_024073372.1">
    <property type="nucleotide sequence ID" value="NZ_CP149793.1"/>
</dbReference>
<evidence type="ECO:0000313" key="11">
    <source>
        <dbReference type="Proteomes" id="UP000323909"/>
    </source>
</evidence>
<keyword evidence="4 6" id="KW-1133">Transmembrane helix</keyword>
<dbReference type="OrthoDB" id="6868638at2"/>
<sequence>MENTSMSIIALLIRYLGIGFVATGGHYFVFLLLIVNGVTDPVLASVGGGVIGAIISYIGNRRLSFVATGIYKLQPIRFVLVSLATNIGNGVGMWVLIKFNLSPLVSQILVTLTLTALGFTAHRFWTFNHADITSAFRTR</sequence>
<name>A0A0R2ZN94_PSEVE</name>
<evidence type="ECO:0000256" key="1">
    <source>
        <dbReference type="ARBA" id="ARBA00004141"/>
    </source>
</evidence>
<protein>
    <submittedName>
        <fullName evidence="8">GtrA family protein</fullName>
    </submittedName>
</protein>
<reference evidence="9 13" key="3">
    <citation type="submission" date="2020-12" db="EMBL/GenBank/DDBJ databases">
        <title>Comparative genomic insights into the epidemiology and virulence of plant pathogenic Pseudomonads from Turkey.</title>
        <authorList>
            <person name="Dillon M."/>
            <person name="Ruiz-Bedoya T."/>
            <person name="Bendalovic-Torma C."/>
            <person name="Guttman K.M."/>
            <person name="Kwak H."/>
            <person name="Middleton M.A."/>
            <person name="Wang P.W."/>
            <person name="Horuz S."/>
            <person name="Aysan Y."/>
            <person name="Guttman D.S."/>
        </authorList>
    </citation>
    <scope>NUCLEOTIDE SEQUENCE [LARGE SCALE GENOMIC DNA]</scope>
    <source>
        <strain evidence="9 13">S4_EA_3a</strain>
    </source>
</reference>
<keyword evidence="13" id="KW-1185">Reference proteome</keyword>
<dbReference type="EMBL" id="JAAQWE010000053">
    <property type="protein sequence ID" value="NMY01025.1"/>
    <property type="molecule type" value="Genomic_DNA"/>
</dbReference>
<comment type="similarity">
    <text evidence="2">Belongs to the GtrA family.</text>
</comment>
<dbReference type="Proteomes" id="UP000323909">
    <property type="component" value="Unassembled WGS sequence"/>
</dbReference>